<dbReference type="EMBL" id="BN001301">
    <property type="protein sequence ID" value="CBF70263.1"/>
    <property type="molecule type" value="Genomic_DNA"/>
</dbReference>
<dbReference type="GO" id="GO:0008270">
    <property type="term" value="F:zinc ion binding"/>
    <property type="evidence" value="ECO:0007669"/>
    <property type="project" value="InterPro"/>
</dbReference>
<dbReference type="GO" id="GO:0003677">
    <property type="term" value="F:DNA binding"/>
    <property type="evidence" value="ECO:0007669"/>
    <property type="project" value="UniProtKB-KW"/>
</dbReference>
<accession>C8V2U0</accession>
<evidence type="ECO:0000256" key="1">
    <source>
        <dbReference type="ARBA" id="ARBA00023015"/>
    </source>
</evidence>
<dbReference type="KEGG" id="ani:ANIA_06062"/>
<keyword evidence="7" id="KW-1185">Reference proteome</keyword>
<proteinExistence type="predicted"/>
<sequence>MPQFNCPPCHGSDPTCLAAAQSMSRLLLVQLRYSNFVVTTAYFYPTPTESCPDSLALPLTPYTKAQDMSSRPFERPLLPVPSAVASPVGNTIRPRIKKASLACTECRKRKSKAMLSCVGLPPPCERCRRQKIECILDEESDRRRRGVLERRLDVLEQDRTLLVRLVDIIRDGSQEEASRVLNYIRSDASLDDIRRFLAQSPSPSEAEHVPRQRFSPLYHVPAWPWTSVTDDSNYISHLISIYFSWNSPVLKWIERDLFIRDMQSGNIDSPFCSPFLVNAILAVACCYCDVPETNSASDVVPPGRLDFFDEAKRLLGQEEGKFSLTSFQGRSASTWIMGKHMLSWQYLVEIADCARQLQARRNAIAVSADEKAQELLLALDTAITGSFSALSSIFPSLHKASIMPKPTLYDLRPRHHTPKDVWWPYGVEDGSPAMPVPIPAHSNCVSTELLKLQLVLWEISNNPFQSIGQLCCTKEEMAEIFHQRLKQWVTELPECLTHASLLDSASTPAVLDMHLSYHSAVINVFEDIKTANDPYSPLNEVQAIRLSSARIICSLLEIFGSRWSVHYMPFIYIRYANIALSILLVDLDNAENRGHFINSYTSLHALSIRLPIAKEVLQLIVEQARQKQTELPKEVLCLS</sequence>
<keyword evidence="4" id="KW-0539">Nucleus</keyword>
<organism evidence="6 7">
    <name type="scientific">Emericella nidulans (strain FGSC A4 / ATCC 38163 / CBS 112.46 / NRRL 194 / M139)</name>
    <name type="common">Aspergillus nidulans</name>
    <dbReference type="NCBI Taxonomy" id="227321"/>
    <lineage>
        <taxon>Eukaryota</taxon>
        <taxon>Fungi</taxon>
        <taxon>Dikarya</taxon>
        <taxon>Ascomycota</taxon>
        <taxon>Pezizomycotina</taxon>
        <taxon>Eurotiomycetes</taxon>
        <taxon>Eurotiomycetidae</taxon>
        <taxon>Eurotiales</taxon>
        <taxon>Aspergillaceae</taxon>
        <taxon>Aspergillus</taxon>
        <taxon>Aspergillus subgen. Nidulantes</taxon>
    </lineage>
</organism>
<dbReference type="InterPro" id="IPR001138">
    <property type="entry name" value="Zn2Cys6_DnaBD"/>
</dbReference>
<evidence type="ECO:0000256" key="3">
    <source>
        <dbReference type="ARBA" id="ARBA00023163"/>
    </source>
</evidence>
<dbReference type="CDD" id="cd12148">
    <property type="entry name" value="fungal_TF_MHR"/>
    <property type="match status" value="1"/>
</dbReference>
<dbReference type="SUPFAM" id="SSF57701">
    <property type="entry name" value="Zn2/Cys6 DNA-binding domain"/>
    <property type="match status" value="1"/>
</dbReference>
<dbReference type="GO" id="GO:0000981">
    <property type="term" value="F:DNA-binding transcription factor activity, RNA polymerase II-specific"/>
    <property type="evidence" value="ECO:0007669"/>
    <property type="project" value="InterPro"/>
</dbReference>
<dbReference type="HOGENOM" id="CLU_007003_8_2_1"/>
<dbReference type="eggNOG" id="ENOG502SP7J">
    <property type="taxonomic scope" value="Eukaryota"/>
</dbReference>
<evidence type="ECO:0000259" key="5">
    <source>
        <dbReference type="SMART" id="SM00066"/>
    </source>
</evidence>
<evidence type="ECO:0000256" key="4">
    <source>
        <dbReference type="ARBA" id="ARBA00023242"/>
    </source>
</evidence>
<dbReference type="CDD" id="cd00067">
    <property type="entry name" value="GAL4"/>
    <property type="match status" value="1"/>
</dbReference>
<dbReference type="RefSeq" id="XP_050467016.1">
    <property type="nucleotide sequence ID" value="XM_050612085.1"/>
</dbReference>
<dbReference type="OMA" id="HGFESYD"/>
<name>C8V2U0_EMENI</name>
<dbReference type="InParanoid" id="C8V2U0"/>
<gene>
    <name evidence="6" type="ORF">ANIA_06062</name>
</gene>
<dbReference type="Proteomes" id="UP000000560">
    <property type="component" value="Chromosome I"/>
</dbReference>
<dbReference type="OrthoDB" id="2593732at2759"/>
<keyword evidence="3" id="KW-0804">Transcription</keyword>
<dbReference type="GeneID" id="2871152"/>
<dbReference type="SMART" id="SM00066">
    <property type="entry name" value="GAL4"/>
    <property type="match status" value="1"/>
</dbReference>
<dbReference type="PANTHER" id="PTHR47256:SF1">
    <property type="entry name" value="ZN(II)2CYS6 TRANSCRIPTION FACTOR (EUROFUNG)"/>
    <property type="match status" value="1"/>
</dbReference>
<dbReference type="InterPro" id="IPR053187">
    <property type="entry name" value="Notoamide_regulator"/>
</dbReference>
<dbReference type="PANTHER" id="PTHR47256">
    <property type="entry name" value="ZN(II)2CYS6 TRANSCRIPTION FACTOR (EUROFUNG)-RELATED"/>
    <property type="match status" value="1"/>
</dbReference>
<keyword evidence="1" id="KW-0805">Transcription regulation</keyword>
<evidence type="ECO:0000313" key="6">
    <source>
        <dbReference type="EMBL" id="CBF70263.1"/>
    </source>
</evidence>
<dbReference type="AlphaFoldDB" id="C8V2U0"/>
<dbReference type="InterPro" id="IPR036864">
    <property type="entry name" value="Zn2-C6_fun-type_DNA-bd_sf"/>
</dbReference>
<reference evidence="7" key="2">
    <citation type="journal article" date="2009" name="Fungal Genet. Biol.">
        <title>The 2008 update of the Aspergillus nidulans genome annotation: a community effort.</title>
        <authorList>
            <person name="Wortman J.R."/>
            <person name="Gilsenan J.M."/>
            <person name="Joardar V."/>
            <person name="Deegan J."/>
            <person name="Clutterbuck J."/>
            <person name="Andersen M.R."/>
            <person name="Archer D."/>
            <person name="Bencina M."/>
            <person name="Braus G."/>
            <person name="Coutinho P."/>
            <person name="von Dohren H."/>
            <person name="Doonan J."/>
            <person name="Driessen A.J."/>
            <person name="Durek P."/>
            <person name="Espeso E."/>
            <person name="Fekete E."/>
            <person name="Flipphi M."/>
            <person name="Estrada C.G."/>
            <person name="Geysens S."/>
            <person name="Goldman G."/>
            <person name="de Groot P.W."/>
            <person name="Hansen K."/>
            <person name="Harris S.D."/>
            <person name="Heinekamp T."/>
            <person name="Helmstaedt K."/>
            <person name="Henrissat B."/>
            <person name="Hofmann G."/>
            <person name="Homan T."/>
            <person name="Horio T."/>
            <person name="Horiuchi H."/>
            <person name="James S."/>
            <person name="Jones M."/>
            <person name="Karaffa L."/>
            <person name="Karanyi Z."/>
            <person name="Kato M."/>
            <person name="Keller N."/>
            <person name="Kelly D.E."/>
            <person name="Kiel J.A."/>
            <person name="Kim J.M."/>
            <person name="van der Klei I.J."/>
            <person name="Klis F.M."/>
            <person name="Kovalchuk A."/>
            <person name="Krasevec N."/>
            <person name="Kubicek C.P."/>
            <person name="Liu B."/>
            <person name="Maccabe A."/>
            <person name="Meyer V."/>
            <person name="Mirabito P."/>
            <person name="Miskei M."/>
            <person name="Mos M."/>
            <person name="Mullins J."/>
            <person name="Nelson D.R."/>
            <person name="Nielsen J."/>
            <person name="Oakley B.R."/>
            <person name="Osmani S.A."/>
            <person name="Pakula T."/>
            <person name="Paszewski A."/>
            <person name="Paulsen I."/>
            <person name="Pilsyk S."/>
            <person name="Pocsi I."/>
            <person name="Punt P.J."/>
            <person name="Ram A.F."/>
            <person name="Ren Q."/>
            <person name="Robellet X."/>
            <person name="Robson G."/>
            <person name="Seiboth B."/>
            <person name="van Solingen P."/>
            <person name="Specht T."/>
            <person name="Sun J."/>
            <person name="Taheri-Talesh N."/>
            <person name="Takeshita N."/>
            <person name="Ussery D."/>
            <person name="vanKuyk P.A."/>
            <person name="Visser H."/>
            <person name="van de Vondervoort P.J."/>
            <person name="de Vries R.P."/>
            <person name="Walton J."/>
            <person name="Xiang X."/>
            <person name="Xiong Y."/>
            <person name="Zeng A.P."/>
            <person name="Brandt B.W."/>
            <person name="Cornell M.J."/>
            <person name="van den Hondel C.A."/>
            <person name="Visser J."/>
            <person name="Oliver S.G."/>
            <person name="Turner G."/>
        </authorList>
    </citation>
    <scope>GENOME REANNOTATION</scope>
    <source>
        <strain evidence="7">FGSC A4 / ATCC 38163 / CBS 112.46 / NRRL 194 / M139</strain>
    </source>
</reference>
<evidence type="ECO:0000313" key="7">
    <source>
        <dbReference type="Proteomes" id="UP000000560"/>
    </source>
</evidence>
<keyword evidence="2" id="KW-0238">DNA-binding</keyword>
<protein>
    <submittedName>
        <fullName evidence="6">Zn(II)2Cys6 transcription factor (Eurofung)</fullName>
    </submittedName>
</protein>
<dbReference type="STRING" id="227321.C8V2U0"/>
<dbReference type="Gene3D" id="4.10.240.10">
    <property type="entry name" value="Zn(2)-C6 fungal-type DNA-binding domain"/>
    <property type="match status" value="1"/>
</dbReference>
<feature type="domain" description="Zn(2)-C6 fungal-type" evidence="5">
    <location>
        <begin position="97"/>
        <end position="145"/>
    </location>
</feature>
<reference evidence="7" key="1">
    <citation type="journal article" date="2005" name="Nature">
        <title>Sequencing of Aspergillus nidulans and comparative analysis with A. fumigatus and A. oryzae.</title>
        <authorList>
            <person name="Galagan J.E."/>
            <person name="Calvo S.E."/>
            <person name="Cuomo C."/>
            <person name="Ma L.J."/>
            <person name="Wortman J.R."/>
            <person name="Batzoglou S."/>
            <person name="Lee S.I."/>
            <person name="Basturkmen M."/>
            <person name="Spevak C.C."/>
            <person name="Clutterbuck J."/>
            <person name="Kapitonov V."/>
            <person name="Jurka J."/>
            <person name="Scazzocchio C."/>
            <person name="Farman M."/>
            <person name="Butler J."/>
            <person name="Purcell S."/>
            <person name="Harris S."/>
            <person name="Braus G.H."/>
            <person name="Draht O."/>
            <person name="Busch S."/>
            <person name="D'Enfert C."/>
            <person name="Bouchier C."/>
            <person name="Goldman G.H."/>
            <person name="Bell-Pedersen D."/>
            <person name="Griffiths-Jones S."/>
            <person name="Doonan J.H."/>
            <person name="Yu J."/>
            <person name="Vienken K."/>
            <person name="Pain A."/>
            <person name="Freitag M."/>
            <person name="Selker E.U."/>
            <person name="Archer D.B."/>
            <person name="Penalva M.A."/>
            <person name="Oakley B.R."/>
            <person name="Momany M."/>
            <person name="Tanaka T."/>
            <person name="Kumagai T."/>
            <person name="Asai K."/>
            <person name="Machida M."/>
            <person name="Nierman W.C."/>
            <person name="Denning D.W."/>
            <person name="Caddick M."/>
            <person name="Hynes M."/>
            <person name="Paoletti M."/>
            <person name="Fischer R."/>
            <person name="Miller B."/>
            <person name="Dyer P."/>
            <person name="Sachs M.S."/>
            <person name="Osmani S.A."/>
            <person name="Birren B.W."/>
        </authorList>
    </citation>
    <scope>NUCLEOTIDE SEQUENCE [LARGE SCALE GENOMIC DNA]</scope>
    <source>
        <strain evidence="7">FGSC A4 / ATCC 38163 / CBS 112.46 / NRRL 194 / M139</strain>
    </source>
</reference>
<evidence type="ECO:0000256" key="2">
    <source>
        <dbReference type="ARBA" id="ARBA00023125"/>
    </source>
</evidence>